<accession>A0AAD6RBF8</accession>
<keyword evidence="2" id="KW-1185">Reference proteome</keyword>
<protein>
    <submittedName>
        <fullName evidence="1">Uncharacterized protein</fullName>
    </submittedName>
</protein>
<reference evidence="1" key="1">
    <citation type="journal article" date="2023" name="Mol. Ecol. Resour.">
        <title>Chromosome-level genome assembly of a triploid poplar Populus alba 'Berolinensis'.</title>
        <authorList>
            <person name="Chen S."/>
            <person name="Yu Y."/>
            <person name="Wang X."/>
            <person name="Wang S."/>
            <person name="Zhang T."/>
            <person name="Zhou Y."/>
            <person name="He R."/>
            <person name="Meng N."/>
            <person name="Wang Y."/>
            <person name="Liu W."/>
            <person name="Liu Z."/>
            <person name="Liu J."/>
            <person name="Guo Q."/>
            <person name="Huang H."/>
            <person name="Sederoff R.R."/>
            <person name="Wang G."/>
            <person name="Qu G."/>
            <person name="Chen S."/>
        </authorList>
    </citation>
    <scope>NUCLEOTIDE SEQUENCE</scope>
    <source>
        <strain evidence="1">SC-2020</strain>
    </source>
</reference>
<dbReference type="Proteomes" id="UP001164929">
    <property type="component" value="Chromosome 3"/>
</dbReference>
<dbReference type="AlphaFoldDB" id="A0AAD6RBF8"/>
<sequence length="25" mass="2829">MKIRGTKLLVVTFLIMQRDSGGNNH</sequence>
<proteinExistence type="predicted"/>
<comment type="caution">
    <text evidence="1">The sequence shown here is derived from an EMBL/GenBank/DDBJ whole genome shotgun (WGS) entry which is preliminary data.</text>
</comment>
<evidence type="ECO:0000313" key="2">
    <source>
        <dbReference type="Proteomes" id="UP001164929"/>
    </source>
</evidence>
<gene>
    <name evidence="1" type="ORF">NC653_009880</name>
</gene>
<dbReference type="EMBL" id="JAQIZT010000003">
    <property type="protein sequence ID" value="KAJ7005202.1"/>
    <property type="molecule type" value="Genomic_DNA"/>
</dbReference>
<organism evidence="1 2">
    <name type="scientific">Populus alba x Populus x berolinensis</name>
    <dbReference type="NCBI Taxonomy" id="444605"/>
    <lineage>
        <taxon>Eukaryota</taxon>
        <taxon>Viridiplantae</taxon>
        <taxon>Streptophyta</taxon>
        <taxon>Embryophyta</taxon>
        <taxon>Tracheophyta</taxon>
        <taxon>Spermatophyta</taxon>
        <taxon>Magnoliopsida</taxon>
        <taxon>eudicotyledons</taxon>
        <taxon>Gunneridae</taxon>
        <taxon>Pentapetalae</taxon>
        <taxon>rosids</taxon>
        <taxon>fabids</taxon>
        <taxon>Malpighiales</taxon>
        <taxon>Salicaceae</taxon>
        <taxon>Saliceae</taxon>
        <taxon>Populus</taxon>
    </lineage>
</organism>
<evidence type="ECO:0000313" key="1">
    <source>
        <dbReference type="EMBL" id="KAJ7005202.1"/>
    </source>
</evidence>
<name>A0AAD6RBF8_9ROSI</name>